<dbReference type="PANTHER" id="PTHR30469:SF38">
    <property type="entry name" value="HLYD FAMILY SECRETION PROTEIN"/>
    <property type="match status" value="1"/>
</dbReference>
<feature type="transmembrane region" description="Helical" evidence="3">
    <location>
        <begin position="26"/>
        <end position="46"/>
    </location>
</feature>
<dbReference type="AlphaFoldDB" id="A0A4P8L486"/>
<reference evidence="8 9" key="1">
    <citation type="submission" date="2019-05" db="EMBL/GenBank/DDBJ databases">
        <title>The Complete Genome Sequence of the n-alkane-degrading Desulfoglaeba alkanexedens ALDC reveals multiple alkylsuccinate synthase gene clusters.</title>
        <authorList>
            <person name="Callaghan A.V."/>
            <person name="Davidova I.A."/>
            <person name="Duncan K.E."/>
            <person name="Morris B."/>
            <person name="McInerney M.J."/>
        </authorList>
    </citation>
    <scope>NUCLEOTIDE SEQUENCE [LARGE SCALE GENOMIC DNA]</scope>
    <source>
        <strain evidence="8 9">ALDC</strain>
    </source>
</reference>
<keyword evidence="9" id="KW-1185">Reference proteome</keyword>
<dbReference type="Gene3D" id="1.10.287.470">
    <property type="entry name" value="Helix hairpin bin"/>
    <property type="match status" value="1"/>
</dbReference>
<dbReference type="RefSeq" id="WP_137425080.1">
    <property type="nucleotide sequence ID" value="NZ_CP040098.1"/>
</dbReference>
<accession>A0A4P8L486</accession>
<dbReference type="Pfam" id="PF25876">
    <property type="entry name" value="HH_MFP_RND"/>
    <property type="match status" value="1"/>
</dbReference>
<dbReference type="Gene3D" id="2.40.30.170">
    <property type="match status" value="1"/>
</dbReference>
<proteinExistence type="inferred from homology"/>
<evidence type="ECO:0000313" key="9">
    <source>
        <dbReference type="Proteomes" id="UP000298602"/>
    </source>
</evidence>
<evidence type="ECO:0000259" key="5">
    <source>
        <dbReference type="Pfam" id="PF25917"/>
    </source>
</evidence>
<dbReference type="InterPro" id="IPR058624">
    <property type="entry name" value="MdtA-like_HH"/>
</dbReference>
<comment type="similarity">
    <text evidence="1">Belongs to the membrane fusion protein (MFP) (TC 8.A.1) family.</text>
</comment>
<name>A0A4P8L486_9BACT</name>
<dbReference type="OrthoDB" id="9789643at2"/>
<dbReference type="Gene3D" id="2.40.50.100">
    <property type="match status" value="1"/>
</dbReference>
<dbReference type="Proteomes" id="UP000298602">
    <property type="component" value="Chromosome"/>
</dbReference>
<dbReference type="GO" id="GO:0015562">
    <property type="term" value="F:efflux transmembrane transporter activity"/>
    <property type="evidence" value="ECO:0007669"/>
    <property type="project" value="TreeGrafter"/>
</dbReference>
<feature type="domain" description="YknX-like C-terminal permuted SH3-like" evidence="7">
    <location>
        <begin position="334"/>
        <end position="401"/>
    </location>
</feature>
<evidence type="ECO:0000259" key="4">
    <source>
        <dbReference type="Pfam" id="PF25876"/>
    </source>
</evidence>
<gene>
    <name evidence="8" type="ORF">FDQ92_11800</name>
</gene>
<organism evidence="8 9">
    <name type="scientific">Desulfoglaeba alkanexedens ALDC</name>
    <dbReference type="NCBI Taxonomy" id="980445"/>
    <lineage>
        <taxon>Bacteria</taxon>
        <taxon>Pseudomonadati</taxon>
        <taxon>Thermodesulfobacteriota</taxon>
        <taxon>Syntrophobacteria</taxon>
        <taxon>Syntrophobacterales</taxon>
        <taxon>Syntrophobacteraceae</taxon>
        <taxon>Desulfoglaeba</taxon>
    </lineage>
</organism>
<evidence type="ECO:0000256" key="3">
    <source>
        <dbReference type="SAM" id="Phobius"/>
    </source>
</evidence>
<keyword evidence="3" id="KW-1133">Transmembrane helix</keyword>
<dbReference type="InterPro" id="IPR058792">
    <property type="entry name" value="Beta-barrel_RND_2"/>
</dbReference>
<dbReference type="NCBIfam" id="TIGR01730">
    <property type="entry name" value="RND_mfp"/>
    <property type="match status" value="1"/>
</dbReference>
<dbReference type="Gene3D" id="2.40.420.20">
    <property type="match status" value="1"/>
</dbReference>
<evidence type="ECO:0000259" key="6">
    <source>
        <dbReference type="Pfam" id="PF25954"/>
    </source>
</evidence>
<dbReference type="InterPro" id="IPR006143">
    <property type="entry name" value="RND_pump_MFP"/>
</dbReference>
<dbReference type="PANTHER" id="PTHR30469">
    <property type="entry name" value="MULTIDRUG RESISTANCE PROTEIN MDTA"/>
    <property type="match status" value="1"/>
</dbReference>
<keyword evidence="2" id="KW-0175">Coiled coil</keyword>
<feature type="domain" description="Multidrug resistance protein MdtA-like alpha-helical hairpin" evidence="4">
    <location>
        <begin position="132"/>
        <end position="192"/>
    </location>
</feature>
<feature type="domain" description="Multidrug resistance protein MdtA-like barrel-sandwich hybrid" evidence="5">
    <location>
        <begin position="81"/>
        <end position="227"/>
    </location>
</feature>
<evidence type="ECO:0000256" key="1">
    <source>
        <dbReference type="ARBA" id="ARBA00009477"/>
    </source>
</evidence>
<dbReference type="InterPro" id="IPR058637">
    <property type="entry name" value="YknX-like_C"/>
</dbReference>
<dbReference type="Pfam" id="PF25954">
    <property type="entry name" value="Beta-barrel_RND_2"/>
    <property type="match status" value="1"/>
</dbReference>
<dbReference type="KEGG" id="dax:FDQ92_11800"/>
<dbReference type="EMBL" id="CP040098">
    <property type="protein sequence ID" value="QCQ22797.1"/>
    <property type="molecule type" value="Genomic_DNA"/>
</dbReference>
<reference evidence="8 9" key="2">
    <citation type="submission" date="2019-05" db="EMBL/GenBank/DDBJ databases">
        <authorList>
            <person name="Suflita J.M."/>
            <person name="Marks C.R."/>
        </authorList>
    </citation>
    <scope>NUCLEOTIDE SEQUENCE [LARGE SCALE GENOMIC DNA]</scope>
    <source>
        <strain evidence="8 9">ALDC</strain>
    </source>
</reference>
<dbReference type="Pfam" id="PF25989">
    <property type="entry name" value="YknX_C"/>
    <property type="match status" value="1"/>
</dbReference>
<keyword evidence="3" id="KW-0472">Membrane</keyword>
<sequence>MPEDDVSKLRIDKSKVSIRRRRGGRLLFWTLVAGACGLGVLLYRMGILAPAVEVTPATVQYLYPSQAFTVLNASGYVVAQRKAAVAPKITSQLVHLAVEEGSRVKADQLIARLENEDARAALDRTRAEVELARHNLDQARAEFENALQDYERSRRLIVPGYITQAEHDAAVARMKTARAAVAAREAALRAARAARDEAAVAVGYAEIRAPFDGVVLTKNADVGDILTPLGAAANAKAAVVTLADMNSLQVEADVSESSIGQVNVGQPCVIQLDALPDARFSGRVHMIVPTADRTKASVMVKVAFLEPDPRILPEMSAKVAFLSREVGADEEQPVLSIPRSALITEGERSTAFRIRGDRVEAVPVRVGRFLGSAVEVRVGLEAGDKVVVDPPASLRSGSKVKSLEG</sequence>
<dbReference type="SUPFAM" id="SSF111369">
    <property type="entry name" value="HlyD-like secretion proteins"/>
    <property type="match status" value="1"/>
</dbReference>
<feature type="coiled-coil region" evidence="2">
    <location>
        <begin position="115"/>
        <end position="156"/>
    </location>
</feature>
<dbReference type="InterPro" id="IPR058625">
    <property type="entry name" value="MdtA-like_BSH"/>
</dbReference>
<evidence type="ECO:0000313" key="8">
    <source>
        <dbReference type="EMBL" id="QCQ22797.1"/>
    </source>
</evidence>
<dbReference type="Pfam" id="PF25917">
    <property type="entry name" value="BSH_RND"/>
    <property type="match status" value="1"/>
</dbReference>
<evidence type="ECO:0000259" key="7">
    <source>
        <dbReference type="Pfam" id="PF25989"/>
    </source>
</evidence>
<evidence type="ECO:0000256" key="2">
    <source>
        <dbReference type="SAM" id="Coils"/>
    </source>
</evidence>
<keyword evidence="3" id="KW-0812">Transmembrane</keyword>
<dbReference type="GO" id="GO:1990281">
    <property type="term" value="C:efflux pump complex"/>
    <property type="evidence" value="ECO:0007669"/>
    <property type="project" value="TreeGrafter"/>
</dbReference>
<feature type="domain" description="CusB-like beta-barrel" evidence="6">
    <location>
        <begin position="250"/>
        <end position="322"/>
    </location>
</feature>
<protein>
    <submittedName>
        <fullName evidence="8">Efflux RND transporter periplasmic adaptor subunit</fullName>
    </submittedName>
</protein>